<evidence type="ECO:0000256" key="2">
    <source>
        <dbReference type="ARBA" id="ARBA00022448"/>
    </source>
</evidence>
<keyword evidence="3" id="KW-1003">Cell membrane</keyword>
<proteinExistence type="inferred from homology"/>
<evidence type="ECO:0000256" key="1">
    <source>
        <dbReference type="ARBA" id="ARBA00004429"/>
    </source>
</evidence>
<gene>
    <name evidence="11" type="primary">siaQ</name>
    <name evidence="11" type="ORF">PSAL_009340</name>
</gene>
<evidence type="ECO:0000313" key="12">
    <source>
        <dbReference type="Proteomes" id="UP000283786"/>
    </source>
</evidence>
<feature type="transmembrane region" description="Helical" evidence="9">
    <location>
        <begin position="127"/>
        <end position="151"/>
    </location>
</feature>
<keyword evidence="7 9" id="KW-0472">Membrane</keyword>
<dbReference type="PANTHER" id="PTHR35011">
    <property type="entry name" value="2,3-DIKETO-L-GULONATE TRAP TRANSPORTER SMALL PERMEASE PROTEIN YIAM"/>
    <property type="match status" value="1"/>
</dbReference>
<evidence type="ECO:0000256" key="5">
    <source>
        <dbReference type="ARBA" id="ARBA00022692"/>
    </source>
</evidence>
<dbReference type="AlphaFoldDB" id="A0A418SEG8"/>
<dbReference type="GO" id="GO:0022857">
    <property type="term" value="F:transmembrane transporter activity"/>
    <property type="evidence" value="ECO:0007669"/>
    <property type="project" value="UniProtKB-UniRule"/>
</dbReference>
<dbReference type="OrthoDB" id="4964541at2"/>
<keyword evidence="2 9" id="KW-0813">Transport</keyword>
<feature type="transmembrane region" description="Helical" evidence="9">
    <location>
        <begin position="85"/>
        <end position="107"/>
    </location>
</feature>
<dbReference type="GO" id="GO:0005886">
    <property type="term" value="C:plasma membrane"/>
    <property type="evidence" value="ECO:0007669"/>
    <property type="project" value="UniProtKB-SubCell"/>
</dbReference>
<feature type="domain" description="Tripartite ATP-independent periplasmic transporters DctQ component" evidence="10">
    <location>
        <begin position="24"/>
        <end position="152"/>
    </location>
</feature>
<name>A0A418SEG8_9RHOB</name>
<evidence type="ECO:0000256" key="7">
    <source>
        <dbReference type="ARBA" id="ARBA00023136"/>
    </source>
</evidence>
<evidence type="ECO:0000259" key="10">
    <source>
        <dbReference type="Pfam" id="PF04290"/>
    </source>
</evidence>
<comment type="similarity">
    <text evidence="8 9">Belongs to the TRAP transporter small permease family.</text>
</comment>
<sequence length="160" mass="17441">MLHRLCDGISGVIRTLAWIAFAGMIATVALQVAARNLLDAPMIWTSDMALLLFTWLIFVGAALGLRTGAHYLVDMLPTHRPKVRLFVEIISLLAGFTVAWILGVHGWTLAQMRASGEVQSLGISRFWIYLPLPVSGALMAVFLIEQALVLVRDPFGKGAA</sequence>
<feature type="transmembrane region" description="Helical" evidence="9">
    <location>
        <begin position="52"/>
        <end position="73"/>
    </location>
</feature>
<evidence type="ECO:0000256" key="6">
    <source>
        <dbReference type="ARBA" id="ARBA00022989"/>
    </source>
</evidence>
<dbReference type="KEGG" id="palw:PSAL_009340"/>
<keyword evidence="5 9" id="KW-0812">Transmembrane</keyword>
<comment type="function">
    <text evidence="9">Part of the tripartite ATP-independent periplasmic (TRAP) transport system.</text>
</comment>
<keyword evidence="4 9" id="KW-0997">Cell inner membrane</keyword>
<comment type="subunit">
    <text evidence="9">The complex comprises the extracytoplasmic solute receptor protein and the two transmembrane proteins.</text>
</comment>
<dbReference type="GO" id="GO:0015740">
    <property type="term" value="P:C4-dicarboxylate transport"/>
    <property type="evidence" value="ECO:0007669"/>
    <property type="project" value="TreeGrafter"/>
</dbReference>
<comment type="subcellular location">
    <subcellularLocation>
        <location evidence="1 9">Cell inner membrane</location>
        <topology evidence="1 9">Multi-pass membrane protein</topology>
    </subcellularLocation>
</comment>
<evidence type="ECO:0000313" key="11">
    <source>
        <dbReference type="EMBL" id="QPM89708.1"/>
    </source>
</evidence>
<evidence type="ECO:0000256" key="4">
    <source>
        <dbReference type="ARBA" id="ARBA00022519"/>
    </source>
</evidence>
<dbReference type="PANTHER" id="PTHR35011:SF2">
    <property type="entry name" value="2,3-DIKETO-L-GULONATE TRAP TRANSPORTER SMALL PERMEASE PROTEIN YIAM"/>
    <property type="match status" value="1"/>
</dbReference>
<accession>A0A418SEG8</accession>
<dbReference type="Pfam" id="PF04290">
    <property type="entry name" value="DctQ"/>
    <property type="match status" value="1"/>
</dbReference>
<organism evidence="11 12">
    <name type="scientific">Pseudooceanicola algae</name>
    <dbReference type="NCBI Taxonomy" id="1537215"/>
    <lineage>
        <taxon>Bacteria</taxon>
        <taxon>Pseudomonadati</taxon>
        <taxon>Pseudomonadota</taxon>
        <taxon>Alphaproteobacteria</taxon>
        <taxon>Rhodobacterales</taxon>
        <taxon>Paracoccaceae</taxon>
        <taxon>Pseudooceanicola</taxon>
    </lineage>
</organism>
<feature type="transmembrane region" description="Helical" evidence="9">
    <location>
        <begin position="12"/>
        <end position="32"/>
    </location>
</feature>
<keyword evidence="12" id="KW-1185">Reference proteome</keyword>
<evidence type="ECO:0000256" key="3">
    <source>
        <dbReference type="ARBA" id="ARBA00022475"/>
    </source>
</evidence>
<dbReference type="RefSeq" id="WP_119840103.1">
    <property type="nucleotide sequence ID" value="NZ_CP060436.1"/>
</dbReference>
<evidence type="ECO:0000256" key="9">
    <source>
        <dbReference type="RuleBase" id="RU369079"/>
    </source>
</evidence>
<dbReference type="EMBL" id="CP060436">
    <property type="protein sequence ID" value="QPM89708.1"/>
    <property type="molecule type" value="Genomic_DNA"/>
</dbReference>
<dbReference type="InterPro" id="IPR007387">
    <property type="entry name" value="TRAP_DctQ"/>
</dbReference>
<protein>
    <recommendedName>
        <fullName evidence="9">TRAP transporter small permease protein</fullName>
    </recommendedName>
</protein>
<keyword evidence="6 9" id="KW-1133">Transmembrane helix</keyword>
<evidence type="ECO:0000256" key="8">
    <source>
        <dbReference type="ARBA" id="ARBA00038436"/>
    </source>
</evidence>
<reference evidence="11 12" key="1">
    <citation type="submission" date="2020-08" db="EMBL/GenBank/DDBJ databases">
        <title>Genome sequence of Rhodobacteraceae bacterium Lw-13e.</title>
        <authorList>
            <person name="Poehlein A."/>
            <person name="Wolter L."/>
            <person name="Daniel R."/>
            <person name="Brinkhoff T."/>
        </authorList>
    </citation>
    <scope>NUCLEOTIDE SEQUENCE [LARGE SCALE GENOMIC DNA]</scope>
    <source>
        <strain evidence="11 12">Lw-13e</strain>
    </source>
</reference>
<dbReference type="InterPro" id="IPR055348">
    <property type="entry name" value="DctQ"/>
</dbReference>
<dbReference type="Proteomes" id="UP000283786">
    <property type="component" value="Chromosome"/>
</dbReference>